<protein>
    <submittedName>
        <fullName evidence="1">Uncharacterized protein</fullName>
    </submittedName>
</protein>
<dbReference type="EMBL" id="GECZ01014485">
    <property type="protein sequence ID" value="JAS55284.1"/>
    <property type="molecule type" value="Transcribed_RNA"/>
</dbReference>
<reference evidence="1" key="1">
    <citation type="submission" date="2015-11" db="EMBL/GenBank/DDBJ databases">
        <title>De novo transcriptome assembly of four potential Pierce s Disease insect vectors from Arizona vineyards.</title>
        <authorList>
            <person name="Tassone E.E."/>
        </authorList>
    </citation>
    <scope>NUCLEOTIDE SEQUENCE</scope>
</reference>
<gene>
    <name evidence="1" type="ORF">g.9028</name>
</gene>
<name>A0A1B6FYM7_9HEMI</name>
<accession>A0A1B6FYM7</accession>
<evidence type="ECO:0000313" key="1">
    <source>
        <dbReference type="EMBL" id="JAS55284.1"/>
    </source>
</evidence>
<proteinExistence type="predicted"/>
<sequence length="308" mass="35487">MGDETVCKLLLYLKDSKIVDENLSKQSFCDLIFGQSEERLEILQWLVSQFSEDYKRDLQQTADVSYELFRKLYELELTTIANKLNFVKGKCSIEEQRDVYRKLIRALKMVLPHEIILQDCSSSKQLEDVSVQSGPIKGAVSRLKKQSKPFNLNKALRNLDKCQKLLQNLELSDDKILLDCTENETSKSNVQVPHDSYDFKTQKEALIVKNNVATNNLVKSISLFNKRFNHLEPLHSESGEIELIRSDLGDNIKKLHSILESIGEVKTMSPEEIDMVEDVNSKKILEDIEAFEKSSNILQLKGYRWQPN</sequence>
<organism evidence="1">
    <name type="scientific">Cuerna arida</name>
    <dbReference type="NCBI Taxonomy" id="1464854"/>
    <lineage>
        <taxon>Eukaryota</taxon>
        <taxon>Metazoa</taxon>
        <taxon>Ecdysozoa</taxon>
        <taxon>Arthropoda</taxon>
        <taxon>Hexapoda</taxon>
        <taxon>Insecta</taxon>
        <taxon>Pterygota</taxon>
        <taxon>Neoptera</taxon>
        <taxon>Paraneoptera</taxon>
        <taxon>Hemiptera</taxon>
        <taxon>Auchenorrhyncha</taxon>
        <taxon>Membracoidea</taxon>
        <taxon>Cicadellidae</taxon>
        <taxon>Cicadellinae</taxon>
        <taxon>Proconiini</taxon>
        <taxon>Cuerna</taxon>
    </lineage>
</organism>
<dbReference type="AlphaFoldDB" id="A0A1B6FYM7"/>